<gene>
    <name evidence="1" type="ORF">DPMN_121754</name>
</gene>
<name>A0A9D4JPQ9_DREPO</name>
<evidence type="ECO:0000313" key="1">
    <source>
        <dbReference type="EMBL" id="KAH3820010.1"/>
    </source>
</evidence>
<organism evidence="1 2">
    <name type="scientific">Dreissena polymorpha</name>
    <name type="common">Zebra mussel</name>
    <name type="synonym">Mytilus polymorpha</name>
    <dbReference type="NCBI Taxonomy" id="45954"/>
    <lineage>
        <taxon>Eukaryota</taxon>
        <taxon>Metazoa</taxon>
        <taxon>Spiralia</taxon>
        <taxon>Lophotrochozoa</taxon>
        <taxon>Mollusca</taxon>
        <taxon>Bivalvia</taxon>
        <taxon>Autobranchia</taxon>
        <taxon>Heteroconchia</taxon>
        <taxon>Euheterodonta</taxon>
        <taxon>Imparidentia</taxon>
        <taxon>Neoheterodontei</taxon>
        <taxon>Myida</taxon>
        <taxon>Dreissenoidea</taxon>
        <taxon>Dreissenidae</taxon>
        <taxon>Dreissena</taxon>
    </lineage>
</organism>
<keyword evidence="2" id="KW-1185">Reference proteome</keyword>
<evidence type="ECO:0000313" key="2">
    <source>
        <dbReference type="Proteomes" id="UP000828390"/>
    </source>
</evidence>
<reference evidence="1" key="1">
    <citation type="journal article" date="2019" name="bioRxiv">
        <title>The Genome of the Zebra Mussel, Dreissena polymorpha: A Resource for Invasive Species Research.</title>
        <authorList>
            <person name="McCartney M.A."/>
            <person name="Auch B."/>
            <person name="Kono T."/>
            <person name="Mallez S."/>
            <person name="Zhang Y."/>
            <person name="Obille A."/>
            <person name="Becker A."/>
            <person name="Abrahante J.E."/>
            <person name="Garbe J."/>
            <person name="Badalamenti J.P."/>
            <person name="Herman A."/>
            <person name="Mangelson H."/>
            <person name="Liachko I."/>
            <person name="Sullivan S."/>
            <person name="Sone E.D."/>
            <person name="Koren S."/>
            <person name="Silverstein K.A.T."/>
            <person name="Beckman K.B."/>
            <person name="Gohl D.M."/>
        </authorList>
    </citation>
    <scope>NUCLEOTIDE SEQUENCE</scope>
    <source>
        <strain evidence="1">Duluth1</strain>
        <tissue evidence="1">Whole animal</tissue>
    </source>
</reference>
<accession>A0A9D4JPQ9</accession>
<comment type="caution">
    <text evidence="1">The sequence shown here is derived from an EMBL/GenBank/DDBJ whole genome shotgun (WGS) entry which is preliminary data.</text>
</comment>
<dbReference type="EMBL" id="JAIWYP010000005">
    <property type="protein sequence ID" value="KAH3820010.1"/>
    <property type="molecule type" value="Genomic_DNA"/>
</dbReference>
<proteinExistence type="predicted"/>
<dbReference type="Proteomes" id="UP000828390">
    <property type="component" value="Unassembled WGS sequence"/>
</dbReference>
<dbReference type="AlphaFoldDB" id="A0A9D4JPQ9"/>
<reference evidence="1" key="2">
    <citation type="submission" date="2020-11" db="EMBL/GenBank/DDBJ databases">
        <authorList>
            <person name="McCartney M.A."/>
            <person name="Auch B."/>
            <person name="Kono T."/>
            <person name="Mallez S."/>
            <person name="Becker A."/>
            <person name="Gohl D.M."/>
            <person name="Silverstein K.A.T."/>
            <person name="Koren S."/>
            <person name="Bechman K.B."/>
            <person name="Herman A."/>
            <person name="Abrahante J.E."/>
            <person name="Garbe J."/>
        </authorList>
    </citation>
    <scope>NUCLEOTIDE SEQUENCE</scope>
    <source>
        <strain evidence="1">Duluth1</strain>
        <tissue evidence="1">Whole animal</tissue>
    </source>
</reference>
<sequence length="99" mass="11330">MHLNPQRMGLRVYVAVLVDKHLTVLLLGLMVLGRNVGEYAAQPRAEGGVKGVRRSVGGRAMHRNHQLLVGLSLESQKWTTFISTCWWERRDTFVMRIFI</sequence>
<protein>
    <submittedName>
        <fullName evidence="1">Uncharacterized protein</fullName>
    </submittedName>
</protein>